<reference evidence="8" key="2">
    <citation type="journal article" date="2021" name="PeerJ">
        <title>Extensive microbial diversity within the chicken gut microbiome revealed by metagenomics and culture.</title>
        <authorList>
            <person name="Gilroy R."/>
            <person name="Ravi A."/>
            <person name="Getino M."/>
            <person name="Pursley I."/>
            <person name="Horton D.L."/>
            <person name="Alikhan N.F."/>
            <person name="Baker D."/>
            <person name="Gharbi K."/>
            <person name="Hall N."/>
            <person name="Watson M."/>
            <person name="Adriaenssens E.M."/>
            <person name="Foster-Nyarko E."/>
            <person name="Jarju S."/>
            <person name="Secka A."/>
            <person name="Antonio M."/>
            <person name="Oren A."/>
            <person name="Chaudhuri R.R."/>
            <person name="La Ragione R."/>
            <person name="Hildebrand F."/>
            <person name="Pallen M.J."/>
        </authorList>
    </citation>
    <scope>NUCLEOTIDE SEQUENCE</scope>
    <source>
        <strain evidence="8">ChiGjej1B1-24693</strain>
    </source>
</reference>
<gene>
    <name evidence="8" type="ORF">IAA98_08690</name>
</gene>
<keyword evidence="2 6" id="KW-0812">Transmembrane</keyword>
<protein>
    <submittedName>
        <fullName evidence="8">DoxX family membrane protein</fullName>
    </submittedName>
</protein>
<feature type="region of interest" description="Disordered" evidence="5">
    <location>
        <begin position="151"/>
        <end position="178"/>
    </location>
</feature>
<dbReference type="GO" id="GO:0030416">
    <property type="term" value="P:methylamine metabolic process"/>
    <property type="evidence" value="ECO:0007669"/>
    <property type="project" value="InterPro"/>
</dbReference>
<name>A0A9D1KNC6_9ACTN</name>
<feature type="domain" description="Methylamine utilisation protein MauE" evidence="7">
    <location>
        <begin position="4"/>
        <end position="135"/>
    </location>
</feature>
<dbReference type="Proteomes" id="UP000886842">
    <property type="component" value="Unassembled WGS sequence"/>
</dbReference>
<reference evidence="8" key="1">
    <citation type="submission" date="2020-10" db="EMBL/GenBank/DDBJ databases">
        <authorList>
            <person name="Gilroy R."/>
        </authorList>
    </citation>
    <scope>NUCLEOTIDE SEQUENCE</scope>
    <source>
        <strain evidence="8">ChiGjej1B1-24693</strain>
    </source>
</reference>
<evidence type="ECO:0000313" key="8">
    <source>
        <dbReference type="EMBL" id="HIT75647.1"/>
    </source>
</evidence>
<dbReference type="InterPro" id="IPR009908">
    <property type="entry name" value="Methylamine_util_MauE"/>
</dbReference>
<dbReference type="EMBL" id="DVLP01000261">
    <property type="protein sequence ID" value="HIT75647.1"/>
    <property type="molecule type" value="Genomic_DNA"/>
</dbReference>
<comment type="caution">
    <text evidence="8">The sequence shown here is derived from an EMBL/GenBank/DDBJ whole genome shotgun (WGS) entry which is preliminary data.</text>
</comment>
<evidence type="ECO:0000313" key="9">
    <source>
        <dbReference type="Proteomes" id="UP000886842"/>
    </source>
</evidence>
<accession>A0A9D1KNC6</accession>
<evidence type="ECO:0000256" key="2">
    <source>
        <dbReference type="ARBA" id="ARBA00022692"/>
    </source>
</evidence>
<evidence type="ECO:0000256" key="4">
    <source>
        <dbReference type="ARBA" id="ARBA00023136"/>
    </source>
</evidence>
<evidence type="ECO:0000259" key="7">
    <source>
        <dbReference type="Pfam" id="PF07291"/>
    </source>
</evidence>
<comment type="subcellular location">
    <subcellularLocation>
        <location evidence="1">Membrane</location>
        <topology evidence="1">Multi-pass membrane protein</topology>
    </subcellularLocation>
</comment>
<sequence>MAPIVGLVCRLALAVILGWAGLAKLIEPLVALQAVQAYELLPESLVPVVGYGLPLLEVALALFLLVGLLTRPVAIAVIVVMLAFIAAVASAWARGLSIDCGCFGGGGQIAPEQTRYVEEILRDLGFILLAGWLVLRPITRWSLDGRYAADHDEATDEGGDEDEDGPIGAEGTEETTAR</sequence>
<evidence type="ECO:0000256" key="5">
    <source>
        <dbReference type="SAM" id="MobiDB-lite"/>
    </source>
</evidence>
<feature type="transmembrane region" description="Helical" evidence="6">
    <location>
        <begin position="44"/>
        <end position="66"/>
    </location>
</feature>
<evidence type="ECO:0000256" key="1">
    <source>
        <dbReference type="ARBA" id="ARBA00004141"/>
    </source>
</evidence>
<feature type="transmembrane region" description="Helical" evidence="6">
    <location>
        <begin position="73"/>
        <end position="93"/>
    </location>
</feature>
<organism evidence="8 9">
    <name type="scientific">Candidatus Avipropionibacterium avicola</name>
    <dbReference type="NCBI Taxonomy" id="2840701"/>
    <lineage>
        <taxon>Bacteria</taxon>
        <taxon>Bacillati</taxon>
        <taxon>Actinomycetota</taxon>
        <taxon>Actinomycetes</taxon>
        <taxon>Propionibacteriales</taxon>
        <taxon>Propionibacteriaceae</taxon>
        <taxon>Propionibacteriaceae incertae sedis</taxon>
        <taxon>Candidatus Avipropionibacterium</taxon>
    </lineage>
</organism>
<keyword evidence="4 6" id="KW-0472">Membrane</keyword>
<feature type="compositionally biased region" description="Acidic residues" evidence="5">
    <location>
        <begin position="153"/>
        <end position="165"/>
    </location>
</feature>
<keyword evidence="3 6" id="KW-1133">Transmembrane helix</keyword>
<dbReference type="Pfam" id="PF07291">
    <property type="entry name" value="MauE"/>
    <property type="match status" value="1"/>
</dbReference>
<dbReference type="GO" id="GO:0016020">
    <property type="term" value="C:membrane"/>
    <property type="evidence" value="ECO:0007669"/>
    <property type="project" value="UniProtKB-SubCell"/>
</dbReference>
<proteinExistence type="predicted"/>
<dbReference type="AlphaFoldDB" id="A0A9D1KNC6"/>
<evidence type="ECO:0000256" key="3">
    <source>
        <dbReference type="ARBA" id="ARBA00022989"/>
    </source>
</evidence>
<evidence type="ECO:0000256" key="6">
    <source>
        <dbReference type="SAM" id="Phobius"/>
    </source>
</evidence>